<evidence type="ECO:0000313" key="3">
    <source>
        <dbReference type="Proteomes" id="UP000191408"/>
    </source>
</evidence>
<protein>
    <submittedName>
        <fullName evidence="2">Uncharacterized protein</fullName>
    </submittedName>
</protein>
<feature type="compositionally biased region" description="Basic and acidic residues" evidence="1">
    <location>
        <begin position="27"/>
        <end position="38"/>
    </location>
</feature>
<organism evidence="2 3">
    <name type="scientific">Penicillium polonicum</name>
    <dbReference type="NCBI Taxonomy" id="60169"/>
    <lineage>
        <taxon>Eukaryota</taxon>
        <taxon>Fungi</taxon>
        <taxon>Dikarya</taxon>
        <taxon>Ascomycota</taxon>
        <taxon>Pezizomycotina</taxon>
        <taxon>Eurotiomycetes</taxon>
        <taxon>Eurotiomycetidae</taxon>
        <taxon>Eurotiales</taxon>
        <taxon>Aspergillaceae</taxon>
        <taxon>Penicillium</taxon>
    </lineage>
</organism>
<gene>
    <name evidence="2" type="ORF">PENPOL_c003G04531</name>
</gene>
<proteinExistence type="predicted"/>
<dbReference type="EMBL" id="MDYM01000003">
    <property type="protein sequence ID" value="OQD67574.1"/>
    <property type="molecule type" value="Genomic_DNA"/>
</dbReference>
<keyword evidence="3" id="KW-1185">Reference proteome</keyword>
<evidence type="ECO:0000313" key="2">
    <source>
        <dbReference type="EMBL" id="OQD67574.1"/>
    </source>
</evidence>
<accession>A0A1V6NS65</accession>
<feature type="region of interest" description="Disordered" evidence="1">
    <location>
        <begin position="1"/>
        <end position="134"/>
    </location>
</feature>
<feature type="compositionally biased region" description="Low complexity" evidence="1">
    <location>
        <begin position="78"/>
        <end position="93"/>
    </location>
</feature>
<evidence type="ECO:0000256" key="1">
    <source>
        <dbReference type="SAM" id="MobiDB-lite"/>
    </source>
</evidence>
<comment type="caution">
    <text evidence="2">The sequence shown here is derived from an EMBL/GenBank/DDBJ whole genome shotgun (WGS) entry which is preliminary data.</text>
</comment>
<feature type="compositionally biased region" description="Pro residues" evidence="1">
    <location>
        <begin position="123"/>
        <end position="134"/>
    </location>
</feature>
<dbReference type="Proteomes" id="UP000191408">
    <property type="component" value="Unassembled WGS sequence"/>
</dbReference>
<dbReference type="AlphaFoldDB" id="A0A1V6NS65"/>
<reference evidence="3" key="1">
    <citation type="journal article" date="2017" name="Nat. Microbiol.">
        <title>Global analysis of biosynthetic gene clusters reveals vast potential of secondary metabolite production in Penicillium species.</title>
        <authorList>
            <person name="Nielsen J.C."/>
            <person name="Grijseels S."/>
            <person name="Prigent S."/>
            <person name="Ji B."/>
            <person name="Dainat J."/>
            <person name="Nielsen K.F."/>
            <person name="Frisvad J.C."/>
            <person name="Workman M."/>
            <person name="Nielsen J."/>
        </authorList>
    </citation>
    <scope>NUCLEOTIDE SEQUENCE [LARGE SCALE GENOMIC DNA]</scope>
    <source>
        <strain evidence="3">IBT 4502</strain>
    </source>
</reference>
<name>A0A1V6NS65_PENPO</name>
<feature type="compositionally biased region" description="Polar residues" evidence="1">
    <location>
        <begin position="44"/>
        <end position="59"/>
    </location>
</feature>
<sequence>MGASTRSRYLPGCYPQLAPWTRIPGPSRHDSRAADLGRRGLPANTPSGPSNRGLDTSRWNPHRQAPPQGEASREARSGSKSSTTTRASKSSTTNKAPTSKSFTPDDDIEMPSLPQTPTYLKAPLPPSSPPAGSQ</sequence>